<feature type="coiled-coil region" evidence="1">
    <location>
        <begin position="522"/>
        <end position="558"/>
    </location>
</feature>
<dbReference type="InterPro" id="IPR031935">
    <property type="entry name" value="DUF4770"/>
</dbReference>
<organism evidence="3 4">
    <name type="scientific">Cyphomyrmex costatus</name>
    <dbReference type="NCBI Taxonomy" id="456900"/>
    <lineage>
        <taxon>Eukaryota</taxon>
        <taxon>Metazoa</taxon>
        <taxon>Ecdysozoa</taxon>
        <taxon>Arthropoda</taxon>
        <taxon>Hexapoda</taxon>
        <taxon>Insecta</taxon>
        <taxon>Pterygota</taxon>
        <taxon>Neoptera</taxon>
        <taxon>Endopterygota</taxon>
        <taxon>Hymenoptera</taxon>
        <taxon>Apocrita</taxon>
        <taxon>Aculeata</taxon>
        <taxon>Formicoidea</taxon>
        <taxon>Formicidae</taxon>
        <taxon>Myrmicinae</taxon>
        <taxon>Cyphomyrmex</taxon>
    </lineage>
</organism>
<dbReference type="PANTHER" id="PTHR41967:SF6">
    <property type="entry name" value="FI19406P1-RELATED"/>
    <property type="match status" value="1"/>
</dbReference>
<keyword evidence="1" id="KW-0175">Coiled coil</keyword>
<protein>
    <recommendedName>
        <fullName evidence="2">DUF4770 domain-containing protein</fullName>
    </recommendedName>
</protein>
<dbReference type="EMBL" id="KQ976973">
    <property type="protein sequence ID" value="KYN06715.1"/>
    <property type="molecule type" value="Genomic_DNA"/>
</dbReference>
<name>A0A195D1C6_9HYME</name>
<evidence type="ECO:0000256" key="1">
    <source>
        <dbReference type="SAM" id="Coils"/>
    </source>
</evidence>
<accession>A0A195D1C6</accession>
<dbReference type="Proteomes" id="UP000078542">
    <property type="component" value="Unassembled WGS sequence"/>
</dbReference>
<gene>
    <name evidence="3" type="ORF">ALC62_02374</name>
</gene>
<evidence type="ECO:0000313" key="4">
    <source>
        <dbReference type="Proteomes" id="UP000078542"/>
    </source>
</evidence>
<reference evidence="3 4" key="1">
    <citation type="submission" date="2016-03" db="EMBL/GenBank/DDBJ databases">
        <title>Cyphomyrmex costatus WGS genome.</title>
        <authorList>
            <person name="Nygaard S."/>
            <person name="Hu H."/>
            <person name="Boomsma J."/>
            <person name="Zhang G."/>
        </authorList>
    </citation>
    <scope>NUCLEOTIDE SEQUENCE [LARGE SCALE GENOMIC DNA]</scope>
    <source>
        <strain evidence="3">MS0001</strain>
        <tissue evidence="3">Whole body</tissue>
    </source>
</reference>
<proteinExistence type="predicted"/>
<keyword evidence="4" id="KW-1185">Reference proteome</keyword>
<feature type="domain" description="DUF4770" evidence="2">
    <location>
        <begin position="52"/>
        <end position="124"/>
    </location>
</feature>
<dbReference type="Pfam" id="PF15994">
    <property type="entry name" value="DUF4770"/>
    <property type="match status" value="1"/>
</dbReference>
<evidence type="ECO:0000259" key="2">
    <source>
        <dbReference type="Pfam" id="PF15994"/>
    </source>
</evidence>
<sequence>MVPRFFPGSSMNMKHIMKLENVMLTDYEETKTNGTQTTLIAIGVTSTLFKLKPSTIKELYKSCKLNSVDFLREIYRILTGNDFCEEGYKKVYDCNERIILSAIAFLTLPETIKELHKRLPTVIMPKLPLKPKLITCLARRKDSCPYKEELFKRPDWTGYRNALQKWQKHCKLTAIPKIILPLNKYDPFFMNNRSEFKKQRKNISTEHLEEISTKELQTISPTMYEKDIDSSRERPLESTNFNILQPPDDSKKSSFRILSKKPETAEYKIYGPPKPSGAGKKSWLGKKDAHYIIAGISTKDSHSYPVTYENAGVANVTPSNSDEKFFAVLKFGDQTKKIFPSGRENLSIKWQEWLQNANESYKQLEEETDELIKNVQATIKSAFPGPFCDSCCSCRQTRKFEEQLQQSKINKALIDGEKNLYITNSMAMQSSGPNPTDVSINLVVEDEIRTNILHPIKNVPPCSCPIQQMVDKDVSLCISKEIIPWTKEGLCPGKKYRPKEPGAYSCKMYPGDEFCKYNPFTKEIMKMERRKIQKEKEKEGEEERVKEKTKLIEAVKKEIQVPETDIIEKKIDKFIPDPDYPAYDNPWNISRTAPPAKIIKTDYEATLKLTSPEWPTTSYLPLKMQENQNNIFSKELSHTSVKKETSKVIMGLQSFNKMTSSKIGHRRDVSHKETTDKIISKNKYSEEIIDEIDYQQNESHKQIKKTKENIDDKSHRINGDKKYVNKFNQLIAIIKI</sequence>
<dbReference type="PANTHER" id="PTHR41967">
    <property type="entry name" value="FI19406P1-RELATED"/>
    <property type="match status" value="1"/>
</dbReference>
<dbReference type="AlphaFoldDB" id="A0A195D1C6"/>
<feature type="coiled-coil region" evidence="1">
    <location>
        <begin position="354"/>
        <end position="381"/>
    </location>
</feature>
<evidence type="ECO:0000313" key="3">
    <source>
        <dbReference type="EMBL" id="KYN06715.1"/>
    </source>
</evidence>